<dbReference type="AlphaFoldDB" id="A0A6J3KKS2"/>
<protein>
    <submittedName>
        <fullName evidence="4">Uncharacterized protein LOC117235654</fullName>
    </submittedName>
</protein>
<dbReference type="Proteomes" id="UP000504631">
    <property type="component" value="Unplaced"/>
</dbReference>
<evidence type="ECO:0000259" key="2">
    <source>
        <dbReference type="PROSITE" id="PS50157"/>
    </source>
</evidence>
<dbReference type="KEGG" id="bvk:117235654"/>
<keyword evidence="3" id="KW-1185">Reference proteome</keyword>
<dbReference type="SMART" id="SM00355">
    <property type="entry name" value="ZnF_C2H2"/>
    <property type="match status" value="2"/>
</dbReference>
<keyword evidence="1" id="KW-0862">Zinc</keyword>
<dbReference type="InterPro" id="IPR013087">
    <property type="entry name" value="Znf_C2H2_type"/>
</dbReference>
<sequence length="646" mass="75648">MNSTIRSTLNRRNCDKCQENLSSSPKNTLKSTSIVNRVLNKCDGNTSVLLLGNYRNNKKSSMTETPNIIEDDHKAVLNHDLQNITCFCNKSNTNCNLYNKNEIHCEQNVKFQQKSLPIISQQRSLEAKTRRKRNQSNATNETDCNISMQTKRENSCDISKSITTEESREGVYTKGKRQRTIKSTCHLQIKKNKQKRIYSTVHKYKQCNKVTKNKYYKVIGKRKDISNFSTVTIIPSSKIDTKINKDIARHKNCIDIKNLIIPLIRIDDLPTSELSKLIQSTKSIENKENIQKDENICNETENIVEIQCSAYKKHSATELKQEQEINILYKSVFEERCTIFEENVVNKIDENIRNIKFEKETYKISPENILQFFLENRRDIYIRTRLRSSIENIYKYHIRKSVAMCIKCIEVFNLLRQFSGKVNFVQNEKICIECTLCNLQINSLFHFQKHLMDIHLQCERKSLRKQKKFAVAIINFSDQLDLNINNQFIFECCCCSKIFDHTTNFEEHIKNMHHGFDHHTDDVKKCEAEQMAVTSETYTTFKNEQVFNETRALDKNYIFDVPTDIDEISNSGKEINIQNDHINEYDINAKEIILKNNIYHTNSNNKNLLLEMEVKGEQINDINNSDVTEIKKENQKLKEDIEKLND</sequence>
<dbReference type="RefSeq" id="XP_033353787.1">
    <property type="nucleotide sequence ID" value="XM_033497896.1"/>
</dbReference>
<feature type="domain" description="C2H2-type" evidence="2">
    <location>
        <begin position="490"/>
        <end position="518"/>
    </location>
</feature>
<keyword evidence="1" id="KW-0479">Metal-binding</keyword>
<proteinExistence type="predicted"/>
<evidence type="ECO:0000256" key="1">
    <source>
        <dbReference type="PROSITE-ProRule" id="PRU00042"/>
    </source>
</evidence>
<dbReference type="PROSITE" id="PS00028">
    <property type="entry name" value="ZINC_FINGER_C2H2_1"/>
    <property type="match status" value="1"/>
</dbReference>
<accession>A0A6J3KKS2</accession>
<feature type="non-terminal residue" evidence="4">
    <location>
        <position position="646"/>
    </location>
</feature>
<dbReference type="GO" id="GO:0008270">
    <property type="term" value="F:zinc ion binding"/>
    <property type="evidence" value="ECO:0007669"/>
    <property type="project" value="UniProtKB-KW"/>
</dbReference>
<dbReference type="PROSITE" id="PS50157">
    <property type="entry name" value="ZINC_FINGER_C2H2_2"/>
    <property type="match status" value="1"/>
</dbReference>
<evidence type="ECO:0000313" key="3">
    <source>
        <dbReference type="Proteomes" id="UP000504631"/>
    </source>
</evidence>
<gene>
    <name evidence="4" type="primary">LOC117235654</name>
</gene>
<evidence type="ECO:0000313" key="4">
    <source>
        <dbReference type="RefSeq" id="XP_033353787.1"/>
    </source>
</evidence>
<reference evidence="4" key="1">
    <citation type="submission" date="2025-08" db="UniProtKB">
        <authorList>
            <consortium name="RefSeq"/>
        </authorList>
    </citation>
    <scope>IDENTIFICATION</scope>
    <source>
        <tissue evidence="4">Muscle</tissue>
    </source>
</reference>
<name>A0A6J3KKS2_9HYME</name>
<keyword evidence="1" id="KW-0863">Zinc-finger</keyword>
<dbReference type="GeneID" id="117235654"/>
<organism evidence="3 4">
    <name type="scientific">Bombus vosnesenskii</name>
    <dbReference type="NCBI Taxonomy" id="207650"/>
    <lineage>
        <taxon>Eukaryota</taxon>
        <taxon>Metazoa</taxon>
        <taxon>Ecdysozoa</taxon>
        <taxon>Arthropoda</taxon>
        <taxon>Hexapoda</taxon>
        <taxon>Insecta</taxon>
        <taxon>Pterygota</taxon>
        <taxon>Neoptera</taxon>
        <taxon>Endopterygota</taxon>
        <taxon>Hymenoptera</taxon>
        <taxon>Apocrita</taxon>
        <taxon>Aculeata</taxon>
        <taxon>Apoidea</taxon>
        <taxon>Anthophila</taxon>
        <taxon>Apidae</taxon>
        <taxon>Bombus</taxon>
        <taxon>Pyrobombus</taxon>
    </lineage>
</organism>